<keyword evidence="1" id="KW-1133">Transmembrane helix</keyword>
<dbReference type="AlphaFoldDB" id="A0AAE1CMB9"/>
<sequence length="68" mass="7827">MKFDDILGYLGEFGTYQRRIYSLLCLFGVCHGMRMVVMVFILNLPKHRCAIPDLNNDTFKVHGIMNGC</sequence>
<evidence type="ECO:0000313" key="2">
    <source>
        <dbReference type="EMBL" id="KAK3712390.1"/>
    </source>
</evidence>
<reference evidence="2" key="1">
    <citation type="journal article" date="2023" name="G3 (Bethesda)">
        <title>A reference genome for the long-term kleptoplast-retaining sea slug Elysia crispata morphotype clarki.</title>
        <authorList>
            <person name="Eastman K.E."/>
            <person name="Pendleton A.L."/>
            <person name="Shaikh M.A."/>
            <person name="Suttiyut T."/>
            <person name="Ogas R."/>
            <person name="Tomko P."/>
            <person name="Gavelis G."/>
            <person name="Widhalm J.R."/>
            <person name="Wisecaver J.H."/>
        </authorList>
    </citation>
    <scope>NUCLEOTIDE SEQUENCE</scope>
    <source>
        <strain evidence="2">ECLA1</strain>
    </source>
</reference>
<organism evidence="2 3">
    <name type="scientific">Elysia crispata</name>
    <name type="common">lettuce slug</name>
    <dbReference type="NCBI Taxonomy" id="231223"/>
    <lineage>
        <taxon>Eukaryota</taxon>
        <taxon>Metazoa</taxon>
        <taxon>Spiralia</taxon>
        <taxon>Lophotrochozoa</taxon>
        <taxon>Mollusca</taxon>
        <taxon>Gastropoda</taxon>
        <taxon>Heterobranchia</taxon>
        <taxon>Euthyneura</taxon>
        <taxon>Panpulmonata</taxon>
        <taxon>Sacoglossa</taxon>
        <taxon>Placobranchoidea</taxon>
        <taxon>Plakobranchidae</taxon>
        <taxon>Elysia</taxon>
    </lineage>
</organism>
<comment type="caution">
    <text evidence="2">The sequence shown here is derived from an EMBL/GenBank/DDBJ whole genome shotgun (WGS) entry which is preliminary data.</text>
</comment>
<dbReference type="EMBL" id="JAWDGP010007584">
    <property type="protein sequence ID" value="KAK3712390.1"/>
    <property type="molecule type" value="Genomic_DNA"/>
</dbReference>
<keyword evidence="1" id="KW-0472">Membrane</keyword>
<dbReference type="Proteomes" id="UP001283361">
    <property type="component" value="Unassembled WGS sequence"/>
</dbReference>
<evidence type="ECO:0000256" key="1">
    <source>
        <dbReference type="SAM" id="Phobius"/>
    </source>
</evidence>
<feature type="transmembrane region" description="Helical" evidence="1">
    <location>
        <begin position="20"/>
        <end position="42"/>
    </location>
</feature>
<protein>
    <submittedName>
        <fullName evidence="2">Uncharacterized protein</fullName>
    </submittedName>
</protein>
<proteinExistence type="predicted"/>
<evidence type="ECO:0000313" key="3">
    <source>
        <dbReference type="Proteomes" id="UP001283361"/>
    </source>
</evidence>
<keyword evidence="3" id="KW-1185">Reference proteome</keyword>
<keyword evidence="1" id="KW-0812">Transmembrane</keyword>
<gene>
    <name evidence="2" type="ORF">RRG08_002720</name>
</gene>
<accession>A0AAE1CMB9</accession>
<name>A0AAE1CMB9_9GAST</name>